<feature type="transmembrane region" description="Helical" evidence="2">
    <location>
        <begin position="143"/>
        <end position="160"/>
    </location>
</feature>
<organism evidence="3 4">
    <name type="scientific">Micromonospora pallida</name>
    <dbReference type="NCBI Taxonomy" id="145854"/>
    <lineage>
        <taxon>Bacteria</taxon>
        <taxon>Bacillati</taxon>
        <taxon>Actinomycetota</taxon>
        <taxon>Actinomycetes</taxon>
        <taxon>Micromonosporales</taxon>
        <taxon>Micromonosporaceae</taxon>
        <taxon>Micromonospora</taxon>
    </lineage>
</organism>
<feature type="transmembrane region" description="Helical" evidence="2">
    <location>
        <begin position="167"/>
        <end position="186"/>
    </location>
</feature>
<proteinExistence type="predicted"/>
<sequence>MRTDPPTAATPPPAWHGMPPPADPAAWDGMPPATDPIAPDGLSPGVAGAVASASDRGARIAAVVIAYGWHLLVSLPAVLLDWPDLRWPWVVGGGWLAVALVGAVAAGRLLRDEPLPGWPLVVGLLVVDAVVFPASGAEFLFSSANWGWGTVGWFAVLFLWGRPLRELVATVTAGAVIALVAVLAQGADAADLSRYAMYVYGVTVLPLALAVGAATLTALAAERAHAASVNAAVTAQRLAAAQAQRDRRDRLALVDATAGEILTDLAAGRADPGDPAVQRRCALAAARLRRLIAESDDVPDPLLHELRASADLAERRGVVVDLVVVGSPPPLPVQVRRRLVDPLAAGLADARDQARLTVVAGPDAVEISLIAPERGILEGSPFRRADDTVEYEYERDGEVGWTRTRWRAR</sequence>
<feature type="region of interest" description="Disordered" evidence="1">
    <location>
        <begin position="1"/>
        <end position="34"/>
    </location>
</feature>
<keyword evidence="2" id="KW-0472">Membrane</keyword>
<feature type="transmembrane region" description="Helical" evidence="2">
    <location>
        <begin position="86"/>
        <end position="106"/>
    </location>
</feature>
<reference evidence="4" key="1">
    <citation type="submission" date="2016-06" db="EMBL/GenBank/DDBJ databases">
        <authorList>
            <person name="Varghese N."/>
            <person name="Submissions Spin"/>
        </authorList>
    </citation>
    <scope>NUCLEOTIDE SEQUENCE [LARGE SCALE GENOMIC DNA]</scope>
    <source>
        <strain evidence="4">DSM 43817</strain>
    </source>
</reference>
<evidence type="ECO:0000313" key="3">
    <source>
        <dbReference type="EMBL" id="SCL41657.1"/>
    </source>
</evidence>
<evidence type="ECO:0000256" key="1">
    <source>
        <dbReference type="SAM" id="MobiDB-lite"/>
    </source>
</evidence>
<feature type="transmembrane region" description="Helical" evidence="2">
    <location>
        <begin position="60"/>
        <end position="80"/>
    </location>
</feature>
<feature type="compositionally biased region" description="Pro residues" evidence="1">
    <location>
        <begin position="8"/>
        <end position="23"/>
    </location>
</feature>
<evidence type="ECO:0000256" key="2">
    <source>
        <dbReference type="SAM" id="Phobius"/>
    </source>
</evidence>
<accession>A0A1C6TJ23</accession>
<dbReference type="AlphaFoldDB" id="A0A1C6TJ23"/>
<dbReference type="EMBL" id="FMHW01000002">
    <property type="protein sequence ID" value="SCL41657.1"/>
    <property type="molecule type" value="Genomic_DNA"/>
</dbReference>
<keyword evidence="2" id="KW-0812">Transmembrane</keyword>
<name>A0A1C6TJ23_9ACTN</name>
<protein>
    <recommendedName>
        <fullName evidence="5">Signal transduction histidine kinase</fullName>
    </recommendedName>
</protein>
<evidence type="ECO:0000313" key="4">
    <source>
        <dbReference type="Proteomes" id="UP000198959"/>
    </source>
</evidence>
<feature type="transmembrane region" description="Helical" evidence="2">
    <location>
        <begin position="118"/>
        <end position="137"/>
    </location>
</feature>
<dbReference type="Proteomes" id="UP000198959">
    <property type="component" value="Unassembled WGS sequence"/>
</dbReference>
<dbReference type="STRING" id="145854.GA0074692_6430"/>
<dbReference type="OrthoDB" id="5125370at2"/>
<keyword evidence="4" id="KW-1185">Reference proteome</keyword>
<evidence type="ECO:0008006" key="5">
    <source>
        <dbReference type="Google" id="ProtNLM"/>
    </source>
</evidence>
<feature type="transmembrane region" description="Helical" evidence="2">
    <location>
        <begin position="198"/>
        <end position="221"/>
    </location>
</feature>
<gene>
    <name evidence="3" type="ORF">GA0074692_6430</name>
</gene>
<keyword evidence="2" id="KW-1133">Transmembrane helix</keyword>